<dbReference type="Gene3D" id="3.10.290.10">
    <property type="entry name" value="RNA-binding S4 domain"/>
    <property type="match status" value="1"/>
</dbReference>
<evidence type="ECO:0000256" key="2">
    <source>
        <dbReference type="SAM" id="MobiDB-lite"/>
    </source>
</evidence>
<comment type="caution">
    <text evidence="3">The sequence shown here is derived from an EMBL/GenBank/DDBJ whole genome shotgun (WGS) entry which is preliminary data.</text>
</comment>
<name>G5K0M2_9STRE</name>
<dbReference type="PROSITE" id="PS50889">
    <property type="entry name" value="S4"/>
    <property type="match status" value="1"/>
</dbReference>
<gene>
    <name evidence="3" type="primary">yaaA</name>
    <name evidence="3" type="ORF">STRIC_0148</name>
</gene>
<dbReference type="eggNOG" id="COG2501">
    <property type="taxonomic scope" value="Bacteria"/>
</dbReference>
<dbReference type="Proteomes" id="UP000003330">
    <property type="component" value="Unassembled WGS sequence"/>
</dbReference>
<organism evidence="3 4">
    <name type="scientific">Streptococcus ictaluri 707-05</name>
    <dbReference type="NCBI Taxonomy" id="764299"/>
    <lineage>
        <taxon>Bacteria</taxon>
        <taxon>Bacillati</taxon>
        <taxon>Bacillota</taxon>
        <taxon>Bacilli</taxon>
        <taxon>Lactobacillales</taxon>
        <taxon>Streptococcaceae</taxon>
        <taxon>Streptococcus</taxon>
    </lineage>
</organism>
<dbReference type="EMBL" id="AEUX02000003">
    <property type="protein sequence ID" value="EHI70561.1"/>
    <property type="molecule type" value="Genomic_DNA"/>
</dbReference>
<dbReference type="NCBIfam" id="TIGR02988">
    <property type="entry name" value="YaaA_near_RecF"/>
    <property type="match status" value="1"/>
</dbReference>
<dbReference type="RefSeq" id="WP_008087765.1">
    <property type="nucleotide sequence ID" value="NZ_AEUX02000003.1"/>
</dbReference>
<keyword evidence="1" id="KW-0694">RNA-binding</keyword>
<dbReference type="InterPro" id="IPR036986">
    <property type="entry name" value="S4_RNA-bd_sf"/>
</dbReference>
<dbReference type="Pfam" id="PF13275">
    <property type="entry name" value="S4_2"/>
    <property type="match status" value="1"/>
</dbReference>
<dbReference type="OrthoDB" id="9811532at2"/>
<dbReference type="GO" id="GO:0003723">
    <property type="term" value="F:RNA binding"/>
    <property type="evidence" value="ECO:0007669"/>
    <property type="project" value="UniProtKB-KW"/>
</dbReference>
<evidence type="ECO:0000313" key="3">
    <source>
        <dbReference type="EMBL" id="EHI70561.1"/>
    </source>
</evidence>
<feature type="region of interest" description="Disordered" evidence="2">
    <location>
        <begin position="95"/>
        <end position="129"/>
    </location>
</feature>
<sequence length="129" mass="14394">MEYKLFTEFITLQALLKEVGIIQSGGAIKGFLAETQVLFNGQEEQRRGKKIRIGDTITIPSHDLVITLIEPSQAEQEAHTQALAEKERVARLVKQMNQENKKKASAGPSRKSMSKTKKKSSQPVRFPGT</sequence>
<keyword evidence="4" id="KW-1185">Reference proteome</keyword>
<reference evidence="3 4" key="1">
    <citation type="journal article" date="2014" name="Int. J. Syst. Evol. Microbiol.">
        <title>Phylogenomics and the dynamic genome evolution of the genus Streptococcus.</title>
        <authorList>
            <consortium name="The Broad Institute Genome Sequencing Platform"/>
            <person name="Richards V.P."/>
            <person name="Palmer S.R."/>
            <person name="Pavinski Bitar P.D."/>
            <person name="Qin X."/>
            <person name="Weinstock G.M."/>
            <person name="Highlander S.K."/>
            <person name="Town C.D."/>
            <person name="Burne R.A."/>
            <person name="Stanhope M.J."/>
        </authorList>
    </citation>
    <scope>NUCLEOTIDE SEQUENCE [LARGE SCALE GENOMIC DNA]</scope>
    <source>
        <strain evidence="3 4">707-05</strain>
    </source>
</reference>
<dbReference type="AlphaFoldDB" id="G5K0M2"/>
<proteinExistence type="predicted"/>
<dbReference type="InterPro" id="IPR014330">
    <property type="entry name" value="RNA-bd_S4-rel_YaaA"/>
</dbReference>
<protein>
    <submittedName>
        <fullName evidence="3">S4 domain protein YaaA</fullName>
    </submittedName>
</protein>
<evidence type="ECO:0000313" key="4">
    <source>
        <dbReference type="Proteomes" id="UP000003330"/>
    </source>
</evidence>
<dbReference type="STRING" id="764299.STRIC_0148"/>
<evidence type="ECO:0000256" key="1">
    <source>
        <dbReference type="PROSITE-ProRule" id="PRU00182"/>
    </source>
</evidence>
<dbReference type="SUPFAM" id="SSF55174">
    <property type="entry name" value="Alpha-L RNA-binding motif"/>
    <property type="match status" value="1"/>
</dbReference>
<accession>G5K0M2</accession>